<keyword evidence="5 7" id="KW-0503">Monooxygenase</keyword>
<dbReference type="RefSeq" id="XP_018144323.1">
    <property type="nucleotide sequence ID" value="XM_018287341.1"/>
</dbReference>
<dbReference type="SUPFAM" id="SSF51905">
    <property type="entry name" value="FAD/NAD(P)-binding domain"/>
    <property type="match status" value="1"/>
</dbReference>
<dbReference type="PANTHER" id="PTHR47178">
    <property type="entry name" value="MONOOXYGENASE, FAD-BINDING"/>
    <property type="match status" value="1"/>
</dbReference>
<comment type="cofactor">
    <cofactor evidence="1">
        <name>FAD</name>
        <dbReference type="ChEBI" id="CHEBI:57692"/>
    </cofactor>
</comment>
<evidence type="ECO:0000256" key="4">
    <source>
        <dbReference type="ARBA" id="ARBA00023002"/>
    </source>
</evidence>
<sequence length="455" mass="50007">MPKHILIIGGGTGGLALAHALKKSKADITLAVYERYRTRTDGLFGYRVGISPEGSRCLAACIPDDLFQIFASTTAIPPDNFTMITEQYQELLSIEGFSRVSDDGVGAERSVSRMTLRQVLLTGLEDVVQFDKQLTHYTSNEDGTVTALFKDGSSATGDLLVGAEGTNSPTRRQYLPHAVLKDSGLYGITAKVALNEETKSLLPPKALRGVTMINAPLGDSCIIHCMEFPWDHDGNLKNNIGGNDEQLLKQWPGSNFDNTRDYILLGFGAHEQSLPDNIMSLDGPTLHKLLKERTTSWHPNLQKLVEMSDPTTSFPINIRTTERLRPWTSTNVTLIGDAIHTMTPGLGVGANTALLDAKILAHNLVQVANGKMDIVGAVADYEKNMHSYAWDRVEKSLERFNKDDAVYKPGIRGSFALMMMRGGMRLVNNLPPLKRKMAAEIEKDRGKIDIRANAN</sequence>
<dbReference type="AlphaFoldDB" id="A0A179FNN5"/>
<protein>
    <submittedName>
        <fullName evidence="7">FAD-dependent monooxygenase</fullName>
    </submittedName>
</protein>
<dbReference type="GeneID" id="28851335"/>
<dbReference type="Gene3D" id="3.50.50.60">
    <property type="entry name" value="FAD/NAD(P)-binding domain"/>
    <property type="match status" value="1"/>
</dbReference>
<name>A0A179FNN5_METCM</name>
<comment type="caution">
    <text evidence="7">The sequence shown here is derived from an EMBL/GenBank/DDBJ whole genome shotgun (WGS) entry which is preliminary data.</text>
</comment>
<dbReference type="OrthoDB" id="655030at2759"/>
<gene>
    <name evidence="7" type="ORF">VFPPC_08670</name>
</gene>
<feature type="domain" description="FAD-binding" evidence="6">
    <location>
        <begin position="128"/>
        <end position="394"/>
    </location>
</feature>
<evidence type="ECO:0000259" key="6">
    <source>
        <dbReference type="Pfam" id="PF01494"/>
    </source>
</evidence>
<evidence type="ECO:0000256" key="2">
    <source>
        <dbReference type="ARBA" id="ARBA00022630"/>
    </source>
</evidence>
<evidence type="ECO:0000256" key="5">
    <source>
        <dbReference type="ARBA" id="ARBA00023033"/>
    </source>
</evidence>
<dbReference type="STRING" id="1380566.A0A179FNN5"/>
<keyword evidence="8" id="KW-1185">Reference proteome</keyword>
<reference evidence="7 8" key="1">
    <citation type="journal article" date="2016" name="PLoS Pathog.">
        <title>Biosynthesis of antibiotic leucinostatins in bio-control fungus Purpureocillium lilacinum and their inhibition on phytophthora revealed by genome mining.</title>
        <authorList>
            <person name="Wang G."/>
            <person name="Liu Z."/>
            <person name="Lin R."/>
            <person name="Li E."/>
            <person name="Mao Z."/>
            <person name="Ling J."/>
            <person name="Yang Y."/>
            <person name="Yin W.B."/>
            <person name="Xie B."/>
        </authorList>
    </citation>
    <scope>NUCLEOTIDE SEQUENCE [LARGE SCALE GENOMIC DNA]</scope>
    <source>
        <strain evidence="7">170</strain>
    </source>
</reference>
<organism evidence="7 8">
    <name type="scientific">Pochonia chlamydosporia 170</name>
    <dbReference type="NCBI Taxonomy" id="1380566"/>
    <lineage>
        <taxon>Eukaryota</taxon>
        <taxon>Fungi</taxon>
        <taxon>Dikarya</taxon>
        <taxon>Ascomycota</taxon>
        <taxon>Pezizomycotina</taxon>
        <taxon>Sordariomycetes</taxon>
        <taxon>Hypocreomycetidae</taxon>
        <taxon>Hypocreales</taxon>
        <taxon>Clavicipitaceae</taxon>
        <taxon>Pochonia</taxon>
    </lineage>
</organism>
<keyword evidence="2" id="KW-0285">Flavoprotein</keyword>
<dbReference type="PANTHER" id="PTHR47178:SF5">
    <property type="entry name" value="FAD-BINDING DOMAIN-CONTAINING PROTEIN"/>
    <property type="match status" value="1"/>
</dbReference>
<dbReference type="EMBL" id="LSBJ02000004">
    <property type="protein sequence ID" value="OAQ67236.1"/>
    <property type="molecule type" value="Genomic_DNA"/>
</dbReference>
<evidence type="ECO:0000256" key="1">
    <source>
        <dbReference type="ARBA" id="ARBA00001974"/>
    </source>
</evidence>
<dbReference type="KEGG" id="pchm:VFPPC_08670"/>
<dbReference type="PRINTS" id="PR00420">
    <property type="entry name" value="RNGMNOXGNASE"/>
</dbReference>
<keyword evidence="4" id="KW-0560">Oxidoreductase</keyword>
<dbReference type="Proteomes" id="UP000078397">
    <property type="component" value="Unassembled WGS sequence"/>
</dbReference>
<evidence type="ECO:0000313" key="8">
    <source>
        <dbReference type="Proteomes" id="UP000078397"/>
    </source>
</evidence>
<dbReference type="InterPro" id="IPR036188">
    <property type="entry name" value="FAD/NAD-bd_sf"/>
</dbReference>
<evidence type="ECO:0000313" key="7">
    <source>
        <dbReference type="EMBL" id="OAQ67236.1"/>
    </source>
</evidence>
<proteinExistence type="predicted"/>
<dbReference type="GO" id="GO:0004497">
    <property type="term" value="F:monooxygenase activity"/>
    <property type="evidence" value="ECO:0007669"/>
    <property type="project" value="UniProtKB-KW"/>
</dbReference>
<dbReference type="GO" id="GO:0071949">
    <property type="term" value="F:FAD binding"/>
    <property type="evidence" value="ECO:0007669"/>
    <property type="project" value="InterPro"/>
</dbReference>
<keyword evidence="3" id="KW-0274">FAD</keyword>
<dbReference type="Pfam" id="PF01494">
    <property type="entry name" value="FAD_binding_3"/>
    <property type="match status" value="1"/>
</dbReference>
<evidence type="ECO:0000256" key="3">
    <source>
        <dbReference type="ARBA" id="ARBA00022827"/>
    </source>
</evidence>
<accession>A0A179FNN5</accession>
<dbReference type="InterPro" id="IPR002938">
    <property type="entry name" value="FAD-bd"/>
</dbReference>